<evidence type="ECO:0000313" key="2">
    <source>
        <dbReference type="Proteomes" id="UP000663722"/>
    </source>
</evidence>
<keyword evidence="2" id="KW-1185">Reference proteome</keyword>
<evidence type="ECO:0000313" key="1">
    <source>
        <dbReference type="EMBL" id="QTA93456.1"/>
    </source>
</evidence>
<name>A0A975BX74_9BACT</name>
<proteinExistence type="predicted"/>
<protein>
    <submittedName>
        <fullName evidence="1">Uncharacterized protein</fullName>
    </submittedName>
</protein>
<dbReference type="EMBL" id="CP061800">
    <property type="protein sequence ID" value="QTA93456.1"/>
    <property type="molecule type" value="Genomic_DNA"/>
</dbReference>
<accession>A0A975BX74</accession>
<reference evidence="1" key="1">
    <citation type="journal article" date="2021" name="Microb. Physiol.">
        <title>Proteogenomic Insights into the Physiology of Marine, Sulfate-Reducing, Filamentous Desulfonema limicola and Desulfonema magnum.</title>
        <authorList>
            <person name="Schnaars V."/>
            <person name="Wohlbrand L."/>
            <person name="Scheve S."/>
            <person name="Hinrichs C."/>
            <person name="Reinhardt R."/>
            <person name="Rabus R."/>
        </authorList>
    </citation>
    <scope>NUCLEOTIDE SEQUENCE</scope>
    <source>
        <strain evidence="1">4be13</strain>
    </source>
</reference>
<sequence length="42" mass="5049">MPKLIPSKKFVKDINKFQSDVTMRKKLPKRYLSLKKTRFIPV</sequence>
<gene>
    <name evidence="1" type="ORF">dnm_095570</name>
</gene>
<dbReference type="Proteomes" id="UP000663722">
    <property type="component" value="Chromosome"/>
</dbReference>
<dbReference type="AlphaFoldDB" id="A0A975BX74"/>
<dbReference type="KEGG" id="dmm:dnm_095570"/>
<organism evidence="1 2">
    <name type="scientific">Desulfonema magnum</name>
    <dbReference type="NCBI Taxonomy" id="45655"/>
    <lineage>
        <taxon>Bacteria</taxon>
        <taxon>Pseudomonadati</taxon>
        <taxon>Thermodesulfobacteriota</taxon>
        <taxon>Desulfobacteria</taxon>
        <taxon>Desulfobacterales</taxon>
        <taxon>Desulfococcaceae</taxon>
        <taxon>Desulfonema</taxon>
    </lineage>
</organism>